<evidence type="ECO:0000313" key="3">
    <source>
        <dbReference type="EMBL" id="GEU56669.1"/>
    </source>
</evidence>
<reference evidence="3" key="1">
    <citation type="journal article" date="2019" name="Sci. Rep.">
        <title>Draft genome of Tanacetum cinerariifolium, the natural source of mosquito coil.</title>
        <authorList>
            <person name="Yamashiro T."/>
            <person name="Shiraishi A."/>
            <person name="Satake H."/>
            <person name="Nakayama K."/>
        </authorList>
    </citation>
    <scope>NUCLEOTIDE SEQUENCE</scope>
</reference>
<feature type="signal peptide" evidence="2">
    <location>
        <begin position="1"/>
        <end position="22"/>
    </location>
</feature>
<organism evidence="3">
    <name type="scientific">Tanacetum cinerariifolium</name>
    <name type="common">Dalmatian daisy</name>
    <name type="synonym">Chrysanthemum cinerariifolium</name>
    <dbReference type="NCBI Taxonomy" id="118510"/>
    <lineage>
        <taxon>Eukaryota</taxon>
        <taxon>Viridiplantae</taxon>
        <taxon>Streptophyta</taxon>
        <taxon>Embryophyta</taxon>
        <taxon>Tracheophyta</taxon>
        <taxon>Spermatophyta</taxon>
        <taxon>Magnoliopsida</taxon>
        <taxon>eudicotyledons</taxon>
        <taxon>Gunneridae</taxon>
        <taxon>Pentapetalae</taxon>
        <taxon>asterids</taxon>
        <taxon>campanulids</taxon>
        <taxon>Asterales</taxon>
        <taxon>Asteraceae</taxon>
        <taxon>Asteroideae</taxon>
        <taxon>Anthemideae</taxon>
        <taxon>Anthemidinae</taxon>
        <taxon>Tanacetum</taxon>
    </lineage>
</organism>
<proteinExistence type="predicted"/>
<evidence type="ECO:0000256" key="1">
    <source>
        <dbReference type="SAM" id="MobiDB-lite"/>
    </source>
</evidence>
<dbReference type="EMBL" id="BKCJ010003701">
    <property type="protein sequence ID" value="GEU56669.1"/>
    <property type="molecule type" value="Genomic_DNA"/>
</dbReference>
<feature type="compositionally biased region" description="Acidic residues" evidence="1">
    <location>
        <begin position="211"/>
        <end position="221"/>
    </location>
</feature>
<protein>
    <submittedName>
        <fullName evidence="3">Uncharacterized protein</fullName>
    </submittedName>
</protein>
<feature type="compositionally biased region" description="Acidic residues" evidence="1">
    <location>
        <begin position="168"/>
        <end position="203"/>
    </location>
</feature>
<feature type="region of interest" description="Disordered" evidence="1">
    <location>
        <begin position="160"/>
        <end position="262"/>
    </location>
</feature>
<evidence type="ECO:0000256" key="2">
    <source>
        <dbReference type="SAM" id="SignalP"/>
    </source>
</evidence>
<gene>
    <name evidence="3" type="ORF">Tci_028647</name>
</gene>
<keyword evidence="2" id="KW-0732">Signal</keyword>
<name>A0A6L2L688_TANCI</name>
<sequence length="303" mass="32869">MIGCKVMRTLASVKIKVMLILGLPCCLSSSSVRCLESADGAQSSRVPVPLPKDPNKAIRQAYLVGTDTKSEPFKGKARTPESPHIVALPTCHVEESKGSSTTARMVVRVPPVMSPGLSAGIAEVAAMFDLAFRKRFRSSYDSSPSPTLSVRKRYRGTSELILGTNSKEDEEVEESSDYDSESEDVEDEDPIAEDEDHAAEEEGLAAGVEGPDLDDESYGLDDESHGMDGESYGLDDESRGIDDESRDIKSDGLGLEEEEVVPDGQQREVLVVGTAVSEPLGLRYGALRHRELALEEDHVYSTF</sequence>
<comment type="caution">
    <text evidence="3">The sequence shown here is derived from an EMBL/GenBank/DDBJ whole genome shotgun (WGS) entry which is preliminary data.</text>
</comment>
<feature type="chain" id="PRO_5027103361" evidence="2">
    <location>
        <begin position="23"/>
        <end position="303"/>
    </location>
</feature>
<dbReference type="AlphaFoldDB" id="A0A6L2L688"/>
<accession>A0A6L2L688</accession>
<feature type="compositionally biased region" description="Basic and acidic residues" evidence="1">
    <location>
        <begin position="236"/>
        <end position="250"/>
    </location>
</feature>